<sequence>MRYVGASSSVEGPGCGVLRDHADQVRECTPDDLSPRYRTGDSTTDSDSTTGSDSTTDSDSRADGAAGV</sequence>
<keyword evidence="3" id="KW-1185">Reference proteome</keyword>
<protein>
    <submittedName>
        <fullName evidence="2">Uncharacterized protein</fullName>
    </submittedName>
</protein>
<evidence type="ECO:0000313" key="3">
    <source>
        <dbReference type="Proteomes" id="UP000248627"/>
    </source>
</evidence>
<dbReference type="EMBL" id="POTX01000434">
    <property type="protein sequence ID" value="PZF83209.1"/>
    <property type="molecule type" value="Genomic_DNA"/>
</dbReference>
<feature type="compositionally biased region" description="Basic and acidic residues" evidence="1">
    <location>
        <begin position="18"/>
        <end position="39"/>
    </location>
</feature>
<dbReference type="AlphaFoldDB" id="A0A2W2C4S9"/>
<feature type="compositionally biased region" description="Low complexity" evidence="1">
    <location>
        <begin position="40"/>
        <end position="68"/>
    </location>
</feature>
<feature type="compositionally biased region" description="Polar residues" evidence="1">
    <location>
        <begin position="1"/>
        <end position="10"/>
    </location>
</feature>
<evidence type="ECO:0000256" key="1">
    <source>
        <dbReference type="SAM" id="MobiDB-lite"/>
    </source>
</evidence>
<feature type="region of interest" description="Disordered" evidence="1">
    <location>
        <begin position="1"/>
        <end position="68"/>
    </location>
</feature>
<dbReference type="Proteomes" id="UP000248627">
    <property type="component" value="Unassembled WGS sequence"/>
</dbReference>
<reference evidence="2 3" key="1">
    <citation type="submission" date="2018-01" db="EMBL/GenBank/DDBJ databases">
        <title>Draft genome sequence of Jishengella endophytica.</title>
        <authorList>
            <person name="Sahin N."/>
            <person name="Ay H."/>
            <person name="Saygin H."/>
        </authorList>
    </citation>
    <scope>NUCLEOTIDE SEQUENCE [LARGE SCALE GENOMIC DNA]</scope>
    <source>
        <strain evidence="2 3">DSM 45430</strain>
    </source>
</reference>
<comment type="caution">
    <text evidence="2">The sequence shown here is derived from an EMBL/GenBank/DDBJ whole genome shotgun (WGS) entry which is preliminary data.</text>
</comment>
<name>A0A2W2C4S9_9ACTN</name>
<organism evidence="2 3">
    <name type="scientific">Micromonospora endophytica</name>
    <dbReference type="NCBI Taxonomy" id="515350"/>
    <lineage>
        <taxon>Bacteria</taxon>
        <taxon>Bacillati</taxon>
        <taxon>Actinomycetota</taxon>
        <taxon>Actinomycetes</taxon>
        <taxon>Micromonosporales</taxon>
        <taxon>Micromonosporaceae</taxon>
        <taxon>Micromonospora</taxon>
    </lineage>
</organism>
<proteinExistence type="predicted"/>
<gene>
    <name evidence="2" type="ORF">C1I93_30175</name>
</gene>
<evidence type="ECO:0000313" key="2">
    <source>
        <dbReference type="EMBL" id="PZF83209.1"/>
    </source>
</evidence>
<accession>A0A2W2C4S9</accession>